<name>A0ABU0A0A6_9BACI</name>
<dbReference type="PIRSF" id="PIRSF000545">
    <property type="entry name" value="Pantothenate_kin"/>
    <property type="match status" value="1"/>
</dbReference>
<evidence type="ECO:0000259" key="16">
    <source>
        <dbReference type="Pfam" id="PF00485"/>
    </source>
</evidence>
<evidence type="ECO:0000256" key="5">
    <source>
        <dbReference type="ARBA" id="ARBA00012102"/>
    </source>
</evidence>
<evidence type="ECO:0000256" key="7">
    <source>
        <dbReference type="ARBA" id="ARBA00022490"/>
    </source>
</evidence>
<sequence length="316" mass="36279">MNNQDNFTPYITFDRNDWASLRSSAPMTITEKDIEELKGLNDVLNMDEVAKIYMPLSRLLYLHAKASRELYESRNTFLRTKVKKVPYIIGIAGSVAVGKSTMARMLKTLISRWPNKPNVDLLTTDGFLLPNKVLEEKGLMNKKGFPESYDISNLLHVLSQLKSGNERVTAPVYSHITYDVIPGKEQEIESPDVVIVEGINVLQPPKITDAKTLDQISVSDFFDFSIFVDADEKNIFQWYVQRFKILKETAFRHEDSYFRKFAGIGDKEAYDMAKGIWNTINRTNLLENILPTRSRADLILYKGDEHLVESVKMRKI</sequence>
<protein>
    <recommendedName>
        <fullName evidence="6 14">Pantothenate kinase</fullName>
        <ecNumber evidence="5 14">2.7.1.33</ecNumber>
    </recommendedName>
    <alternativeName>
        <fullName evidence="13 14">Pantothenic acid kinase</fullName>
    </alternativeName>
</protein>
<evidence type="ECO:0000256" key="13">
    <source>
        <dbReference type="ARBA" id="ARBA00032866"/>
    </source>
</evidence>
<dbReference type="RefSeq" id="WP_307329818.1">
    <property type="nucleotide sequence ID" value="NZ_JAUSUG010000021.1"/>
</dbReference>
<dbReference type="CDD" id="cd02025">
    <property type="entry name" value="PanK"/>
    <property type="match status" value="1"/>
</dbReference>
<keyword evidence="7 14" id="KW-0963">Cytoplasm</keyword>
<evidence type="ECO:0000256" key="2">
    <source>
        <dbReference type="ARBA" id="ARBA00004496"/>
    </source>
</evidence>
<feature type="domain" description="Phosphoribulokinase/uridine kinase" evidence="16">
    <location>
        <begin position="88"/>
        <end position="242"/>
    </location>
</feature>
<evidence type="ECO:0000256" key="3">
    <source>
        <dbReference type="ARBA" id="ARBA00005225"/>
    </source>
</evidence>
<comment type="subcellular location">
    <subcellularLocation>
        <location evidence="2 14 15">Cytoplasm</location>
    </subcellularLocation>
</comment>
<evidence type="ECO:0000256" key="14">
    <source>
        <dbReference type="HAMAP-Rule" id="MF_00215"/>
    </source>
</evidence>
<dbReference type="InterPro" id="IPR027417">
    <property type="entry name" value="P-loop_NTPase"/>
</dbReference>
<evidence type="ECO:0000256" key="12">
    <source>
        <dbReference type="ARBA" id="ARBA00022993"/>
    </source>
</evidence>
<reference evidence="17 18" key="1">
    <citation type="submission" date="2023-07" db="EMBL/GenBank/DDBJ databases">
        <title>Genomic Encyclopedia of Type Strains, Phase IV (KMG-IV): sequencing the most valuable type-strain genomes for metagenomic binning, comparative biology and taxonomic classification.</title>
        <authorList>
            <person name="Goeker M."/>
        </authorList>
    </citation>
    <scope>NUCLEOTIDE SEQUENCE [LARGE SCALE GENOMIC DNA]</scope>
    <source>
        <strain evidence="17 18">DSM 9768</strain>
    </source>
</reference>
<dbReference type="SUPFAM" id="SSF52540">
    <property type="entry name" value="P-loop containing nucleoside triphosphate hydrolases"/>
    <property type="match status" value="1"/>
</dbReference>
<dbReference type="GO" id="GO:0004594">
    <property type="term" value="F:pantothenate kinase activity"/>
    <property type="evidence" value="ECO:0007669"/>
    <property type="project" value="UniProtKB-EC"/>
</dbReference>
<evidence type="ECO:0000256" key="9">
    <source>
        <dbReference type="ARBA" id="ARBA00022741"/>
    </source>
</evidence>
<dbReference type="Proteomes" id="UP001230005">
    <property type="component" value="Unassembled WGS sequence"/>
</dbReference>
<feature type="binding site" evidence="14">
    <location>
        <begin position="93"/>
        <end position="100"/>
    </location>
    <ligand>
        <name>ATP</name>
        <dbReference type="ChEBI" id="CHEBI:30616"/>
    </ligand>
</feature>
<keyword evidence="18" id="KW-1185">Reference proteome</keyword>
<keyword evidence="12 14" id="KW-0173">Coenzyme A biosynthesis</keyword>
<comment type="pathway">
    <text evidence="3 14 15">Cofactor biosynthesis; coenzyme A biosynthesis; CoA from (R)-pantothenate: step 1/5.</text>
</comment>
<keyword evidence="10 14" id="KW-0418">Kinase</keyword>
<dbReference type="Pfam" id="PF00485">
    <property type="entry name" value="PRK"/>
    <property type="match status" value="1"/>
</dbReference>
<dbReference type="InterPro" id="IPR004566">
    <property type="entry name" value="PanK"/>
</dbReference>
<comment type="catalytic activity">
    <reaction evidence="1 14 15">
        <text>(R)-pantothenate + ATP = (R)-4'-phosphopantothenate + ADP + H(+)</text>
        <dbReference type="Rhea" id="RHEA:16373"/>
        <dbReference type="ChEBI" id="CHEBI:10986"/>
        <dbReference type="ChEBI" id="CHEBI:15378"/>
        <dbReference type="ChEBI" id="CHEBI:29032"/>
        <dbReference type="ChEBI" id="CHEBI:30616"/>
        <dbReference type="ChEBI" id="CHEBI:456216"/>
        <dbReference type="EC" id="2.7.1.33"/>
    </reaction>
</comment>
<dbReference type="InterPro" id="IPR006083">
    <property type="entry name" value="PRK/URK"/>
</dbReference>
<comment type="caution">
    <text evidence="17">The sequence shown here is derived from an EMBL/GenBank/DDBJ whole genome shotgun (WGS) entry which is preliminary data.</text>
</comment>
<dbReference type="HAMAP" id="MF_00215">
    <property type="entry name" value="Pantothen_kinase_1"/>
    <property type="match status" value="1"/>
</dbReference>
<comment type="similarity">
    <text evidence="4 14 15">Belongs to the prokaryotic pantothenate kinase family.</text>
</comment>
<keyword evidence="9 14" id="KW-0547">Nucleotide-binding</keyword>
<dbReference type="EC" id="2.7.1.33" evidence="5 14"/>
<proteinExistence type="inferred from homology"/>
<evidence type="ECO:0000256" key="11">
    <source>
        <dbReference type="ARBA" id="ARBA00022840"/>
    </source>
</evidence>
<keyword evidence="8 14" id="KW-0808">Transferase</keyword>
<evidence type="ECO:0000256" key="4">
    <source>
        <dbReference type="ARBA" id="ARBA00006087"/>
    </source>
</evidence>
<dbReference type="NCBIfam" id="TIGR00554">
    <property type="entry name" value="panK_bact"/>
    <property type="match status" value="1"/>
</dbReference>
<dbReference type="Gene3D" id="3.40.50.300">
    <property type="entry name" value="P-loop containing nucleotide triphosphate hydrolases"/>
    <property type="match status" value="1"/>
</dbReference>
<evidence type="ECO:0000313" key="17">
    <source>
        <dbReference type="EMBL" id="MDQ0256923.1"/>
    </source>
</evidence>
<evidence type="ECO:0000256" key="10">
    <source>
        <dbReference type="ARBA" id="ARBA00022777"/>
    </source>
</evidence>
<accession>A0ABU0A0A6</accession>
<dbReference type="EMBL" id="JAUSUG010000021">
    <property type="protein sequence ID" value="MDQ0256923.1"/>
    <property type="molecule type" value="Genomic_DNA"/>
</dbReference>
<keyword evidence="11 14" id="KW-0067">ATP-binding</keyword>
<gene>
    <name evidence="14" type="primary">coaA</name>
    <name evidence="17" type="ORF">J2S74_004368</name>
</gene>
<dbReference type="PANTHER" id="PTHR10285">
    <property type="entry name" value="URIDINE KINASE"/>
    <property type="match status" value="1"/>
</dbReference>
<evidence type="ECO:0000256" key="1">
    <source>
        <dbReference type="ARBA" id="ARBA00001206"/>
    </source>
</evidence>
<evidence type="ECO:0000256" key="15">
    <source>
        <dbReference type="RuleBase" id="RU003530"/>
    </source>
</evidence>
<organism evidence="17 18">
    <name type="scientific">Evansella vedderi</name>
    <dbReference type="NCBI Taxonomy" id="38282"/>
    <lineage>
        <taxon>Bacteria</taxon>
        <taxon>Bacillati</taxon>
        <taxon>Bacillota</taxon>
        <taxon>Bacilli</taxon>
        <taxon>Bacillales</taxon>
        <taxon>Bacillaceae</taxon>
        <taxon>Evansella</taxon>
    </lineage>
</organism>
<evidence type="ECO:0000256" key="8">
    <source>
        <dbReference type="ARBA" id="ARBA00022679"/>
    </source>
</evidence>
<evidence type="ECO:0000256" key="6">
    <source>
        <dbReference type="ARBA" id="ARBA00015080"/>
    </source>
</evidence>
<evidence type="ECO:0000313" key="18">
    <source>
        <dbReference type="Proteomes" id="UP001230005"/>
    </source>
</evidence>